<dbReference type="InterPro" id="IPR009027">
    <property type="entry name" value="Ribosomal_bL9/RNase_H1_N"/>
</dbReference>
<sequence>MLKPFRRETERGRMAAKKPKTYVVWQGFHPGVYPTWAQCQKEISGFSDAKYKSFSSRAAAEAAYAEGPDAYWGKGGGSKKKTPTPTIDREDLEGLGVDMSAWAVDAACKGNPGELEYQGVEIESGINLFHMGPYPEGTVNIGEFLAIVHALALLDGAEQYDTPIYSDSRIGRTWVAQGKCRTKLPPTAENRRLFNLVRRAEKWLSEHEVRNPILKWETKKWGEIPADFGRK</sequence>
<keyword evidence="11" id="KW-0963">Cytoplasm</keyword>
<dbReference type="InterPro" id="IPR002156">
    <property type="entry name" value="RNaseH_domain"/>
</dbReference>
<evidence type="ECO:0000256" key="7">
    <source>
        <dbReference type="ARBA" id="ARBA00022723"/>
    </source>
</evidence>
<comment type="cofactor">
    <cofactor evidence="1">
        <name>Mg(2+)</name>
        <dbReference type="ChEBI" id="CHEBI:18420"/>
    </cofactor>
</comment>
<organism evidence="14 15">
    <name type="scientific">Rhodopirellula sallentina SM41</name>
    <dbReference type="NCBI Taxonomy" id="1263870"/>
    <lineage>
        <taxon>Bacteria</taxon>
        <taxon>Pseudomonadati</taxon>
        <taxon>Planctomycetota</taxon>
        <taxon>Planctomycetia</taxon>
        <taxon>Pirellulales</taxon>
        <taxon>Pirellulaceae</taxon>
        <taxon>Rhodopirellula</taxon>
    </lineage>
</organism>
<evidence type="ECO:0000256" key="1">
    <source>
        <dbReference type="ARBA" id="ARBA00001946"/>
    </source>
</evidence>
<keyword evidence="6 11" id="KW-0540">Nuclease</keyword>
<evidence type="ECO:0000256" key="11">
    <source>
        <dbReference type="PIRNR" id="PIRNR037839"/>
    </source>
</evidence>
<name>M5ULT7_9BACT</name>
<feature type="domain" description="RNase H type-1" evidence="13">
    <location>
        <begin position="96"/>
        <end position="231"/>
    </location>
</feature>
<dbReference type="FunFam" id="3.40.970.10:FF:000002">
    <property type="entry name" value="Ribonuclease H"/>
    <property type="match status" value="1"/>
</dbReference>
<keyword evidence="7 11" id="KW-0479">Metal-binding</keyword>
<evidence type="ECO:0000313" key="14">
    <source>
        <dbReference type="EMBL" id="EMI56983.1"/>
    </source>
</evidence>
<evidence type="ECO:0000256" key="3">
    <source>
        <dbReference type="ARBA" id="ARBA00005300"/>
    </source>
</evidence>
<evidence type="ECO:0000256" key="10">
    <source>
        <dbReference type="ARBA" id="ARBA00022842"/>
    </source>
</evidence>
<feature type="binding site" evidence="12">
    <location>
        <position position="227"/>
    </location>
    <ligand>
        <name>Mg(2+)</name>
        <dbReference type="ChEBI" id="CHEBI:18420"/>
        <label>1</label>
    </ligand>
</feature>
<dbReference type="Gene3D" id="3.30.420.10">
    <property type="entry name" value="Ribonuclease H-like superfamily/Ribonuclease H"/>
    <property type="match status" value="1"/>
</dbReference>
<evidence type="ECO:0000313" key="15">
    <source>
        <dbReference type="Proteomes" id="UP000011885"/>
    </source>
</evidence>
<dbReference type="GO" id="GO:0046872">
    <property type="term" value="F:metal ion binding"/>
    <property type="evidence" value="ECO:0007669"/>
    <property type="project" value="UniProtKB-KW"/>
</dbReference>
<dbReference type="InterPro" id="IPR017290">
    <property type="entry name" value="RNase_H_bac"/>
</dbReference>
<proteinExistence type="inferred from homology"/>
<comment type="subcellular location">
    <subcellularLocation>
        <location evidence="11">Cytoplasm</location>
    </subcellularLocation>
</comment>
<dbReference type="EMBL" id="ANOH01000116">
    <property type="protein sequence ID" value="EMI56983.1"/>
    <property type="molecule type" value="Genomic_DNA"/>
</dbReference>
<evidence type="ECO:0000256" key="8">
    <source>
        <dbReference type="ARBA" id="ARBA00022759"/>
    </source>
</evidence>
<dbReference type="Proteomes" id="UP000011885">
    <property type="component" value="Unassembled WGS sequence"/>
</dbReference>
<dbReference type="Pfam" id="PF01693">
    <property type="entry name" value="Cauli_VI"/>
    <property type="match status" value="1"/>
</dbReference>
<dbReference type="SUPFAM" id="SSF53098">
    <property type="entry name" value="Ribonuclease H-like"/>
    <property type="match status" value="1"/>
</dbReference>
<dbReference type="PIRSF" id="PIRSF037839">
    <property type="entry name" value="Ribonuclease_H"/>
    <property type="match status" value="1"/>
</dbReference>
<dbReference type="Gene3D" id="3.40.970.10">
    <property type="entry name" value="Ribonuclease H1, N-terminal domain"/>
    <property type="match status" value="1"/>
</dbReference>
<dbReference type="PATRIC" id="fig|1263870.3.peg.1693"/>
<dbReference type="InterPro" id="IPR036397">
    <property type="entry name" value="RNaseH_sf"/>
</dbReference>
<comment type="similarity">
    <text evidence="3 11">Belongs to the RNase H family.</text>
</comment>
<keyword evidence="8 11" id="KW-0255">Endonuclease</keyword>
<dbReference type="InterPro" id="IPR012337">
    <property type="entry name" value="RNaseH-like_sf"/>
</dbReference>
<dbReference type="RefSeq" id="WP_008676089.1">
    <property type="nucleotide sequence ID" value="NZ_ANOH01000116.1"/>
</dbReference>
<evidence type="ECO:0000256" key="9">
    <source>
        <dbReference type="ARBA" id="ARBA00022801"/>
    </source>
</evidence>
<dbReference type="SUPFAM" id="SSF55658">
    <property type="entry name" value="L9 N-domain-like"/>
    <property type="match status" value="1"/>
</dbReference>
<dbReference type="InterPro" id="IPR011320">
    <property type="entry name" value="RNase_H1_N"/>
</dbReference>
<accession>M5ULT7</accession>
<keyword evidence="10 11" id="KW-0460">Magnesium</keyword>
<gene>
    <name evidence="14" type="ORF">RSSM_01582</name>
</gene>
<evidence type="ECO:0000256" key="5">
    <source>
        <dbReference type="ARBA" id="ARBA00017721"/>
    </source>
</evidence>
<dbReference type="GO" id="GO:0003676">
    <property type="term" value="F:nucleic acid binding"/>
    <property type="evidence" value="ECO:0007669"/>
    <property type="project" value="UniProtKB-UniRule"/>
</dbReference>
<dbReference type="InterPro" id="IPR037056">
    <property type="entry name" value="RNase_H1_N_sf"/>
</dbReference>
<feature type="binding site" evidence="12">
    <location>
        <position position="143"/>
    </location>
    <ligand>
        <name>Mg(2+)</name>
        <dbReference type="ChEBI" id="CHEBI:18420"/>
        <label>2</label>
    </ligand>
</feature>
<evidence type="ECO:0000256" key="2">
    <source>
        <dbReference type="ARBA" id="ARBA00004065"/>
    </source>
</evidence>
<evidence type="ECO:0000259" key="13">
    <source>
        <dbReference type="PROSITE" id="PS50879"/>
    </source>
</evidence>
<comment type="function">
    <text evidence="2 11">Endonuclease that specifically degrades the RNA of RNA-DNA hybrids.</text>
</comment>
<dbReference type="PROSITE" id="PS50879">
    <property type="entry name" value="RNASE_H_1"/>
    <property type="match status" value="1"/>
</dbReference>
<comment type="cofactor">
    <cofactor evidence="12">
        <name>Mn(2+)</name>
        <dbReference type="ChEBI" id="CHEBI:29035"/>
    </cofactor>
    <cofactor evidence="12">
        <name>Mg(2+)</name>
        <dbReference type="ChEBI" id="CHEBI:18420"/>
    </cofactor>
    <text evidence="12">Binds 2 metal ions per subunit. Manganese or magnesium.</text>
</comment>
<protein>
    <recommendedName>
        <fullName evidence="5 11">Ribonuclease H</fullName>
        <ecNumber evidence="4 11">3.1.26.4</ecNumber>
    </recommendedName>
</protein>
<comment type="caution">
    <text evidence="14">The sequence shown here is derived from an EMBL/GenBank/DDBJ whole genome shotgun (WGS) entry which is preliminary data.</text>
</comment>
<evidence type="ECO:0000256" key="12">
    <source>
        <dbReference type="PIRSR" id="PIRSR037839-1"/>
    </source>
</evidence>
<dbReference type="EC" id="3.1.26.4" evidence="4 11"/>
<feature type="binding site" evidence="12">
    <location>
        <position position="167"/>
    </location>
    <ligand>
        <name>Mg(2+)</name>
        <dbReference type="ChEBI" id="CHEBI:18420"/>
        <label>2</label>
    </ligand>
</feature>
<evidence type="ECO:0000256" key="4">
    <source>
        <dbReference type="ARBA" id="ARBA00012180"/>
    </source>
</evidence>
<feature type="binding site" evidence="12">
    <location>
        <position position="105"/>
    </location>
    <ligand>
        <name>Mg(2+)</name>
        <dbReference type="ChEBI" id="CHEBI:18420"/>
        <label>1</label>
    </ligand>
</feature>
<dbReference type="GO" id="GO:0004523">
    <property type="term" value="F:RNA-DNA hybrid ribonuclease activity"/>
    <property type="evidence" value="ECO:0007669"/>
    <property type="project" value="UniProtKB-UniRule"/>
</dbReference>
<keyword evidence="15" id="KW-1185">Reference proteome</keyword>
<comment type="catalytic activity">
    <reaction evidence="11">
        <text>Endonucleolytic cleavage to 5'-phosphomonoester.</text>
        <dbReference type="EC" id="3.1.26.4"/>
    </reaction>
</comment>
<dbReference type="AlphaFoldDB" id="M5ULT7"/>
<evidence type="ECO:0000256" key="6">
    <source>
        <dbReference type="ARBA" id="ARBA00022722"/>
    </source>
</evidence>
<reference evidence="14 15" key="1">
    <citation type="journal article" date="2013" name="Mar. Genomics">
        <title>Expression of sulfatases in Rhodopirellula baltica and the diversity of sulfatases in the genus Rhodopirellula.</title>
        <authorList>
            <person name="Wegner C.E."/>
            <person name="Richter-Heitmann T."/>
            <person name="Klindworth A."/>
            <person name="Klockow C."/>
            <person name="Richter M."/>
            <person name="Achstetter T."/>
            <person name="Glockner F.O."/>
            <person name="Harder J."/>
        </authorList>
    </citation>
    <scope>NUCLEOTIDE SEQUENCE [LARGE SCALE GENOMIC DNA]</scope>
    <source>
        <strain evidence="14 15">SM41</strain>
    </source>
</reference>
<keyword evidence="12" id="KW-0464">Manganese</keyword>
<keyword evidence="9 11" id="KW-0378">Hydrolase</keyword>
<dbReference type="GO" id="GO:0005737">
    <property type="term" value="C:cytoplasm"/>
    <property type="evidence" value="ECO:0007669"/>
    <property type="project" value="UniProtKB-SubCell"/>
</dbReference>